<name>A0A1L7WQ15_9HELO</name>
<protein>
    <submittedName>
        <fullName evidence="1">Uncharacterized protein</fullName>
    </submittedName>
</protein>
<dbReference type="EMBL" id="FJOG01000005">
    <property type="protein sequence ID" value="CZR54853.1"/>
    <property type="molecule type" value="Genomic_DNA"/>
</dbReference>
<dbReference type="AlphaFoldDB" id="A0A1L7WQ15"/>
<dbReference type="Proteomes" id="UP000184330">
    <property type="component" value="Unassembled WGS sequence"/>
</dbReference>
<proteinExistence type="predicted"/>
<reference evidence="1 2" key="1">
    <citation type="submission" date="2016-03" db="EMBL/GenBank/DDBJ databases">
        <authorList>
            <person name="Ploux O."/>
        </authorList>
    </citation>
    <scope>NUCLEOTIDE SEQUENCE [LARGE SCALE GENOMIC DNA]</scope>
    <source>
        <strain evidence="1 2">UAMH 11012</strain>
    </source>
</reference>
<evidence type="ECO:0000313" key="1">
    <source>
        <dbReference type="EMBL" id="CZR54853.1"/>
    </source>
</evidence>
<accession>A0A1L7WQ15</accession>
<evidence type="ECO:0000313" key="2">
    <source>
        <dbReference type="Proteomes" id="UP000184330"/>
    </source>
</evidence>
<keyword evidence="2" id="KW-1185">Reference proteome</keyword>
<sequence length="121" mass="12961">MANPSKVDIQEDVPLHIAAASSMPRLRCQHPIVAGLTAGLRPDPATTLRVTPARNEGRFAMGLQGKRTRACSLHAITLKPKSSTGSPVLIPSGTALAAVDWMSAKPSDAEMLYQIWDTMEL</sequence>
<gene>
    <name evidence="1" type="ORF">PAC_04737</name>
</gene>
<organism evidence="1 2">
    <name type="scientific">Phialocephala subalpina</name>
    <dbReference type="NCBI Taxonomy" id="576137"/>
    <lineage>
        <taxon>Eukaryota</taxon>
        <taxon>Fungi</taxon>
        <taxon>Dikarya</taxon>
        <taxon>Ascomycota</taxon>
        <taxon>Pezizomycotina</taxon>
        <taxon>Leotiomycetes</taxon>
        <taxon>Helotiales</taxon>
        <taxon>Mollisiaceae</taxon>
        <taxon>Phialocephala</taxon>
        <taxon>Phialocephala fortinii species complex</taxon>
    </lineage>
</organism>